<feature type="compositionally biased region" description="Low complexity" evidence="1">
    <location>
        <begin position="749"/>
        <end position="779"/>
    </location>
</feature>
<gene>
    <name evidence="3" type="ORF">GCM10009863_60970</name>
</gene>
<protein>
    <submittedName>
        <fullName evidence="3">Bifunctional glycosyltransferase/CDP-glycerol:glycerophosphate glycerophosphotransferase</fullName>
    </submittedName>
</protein>
<dbReference type="Gene3D" id="3.90.550.10">
    <property type="entry name" value="Spore Coat Polysaccharide Biosynthesis Protein SpsA, Chain A"/>
    <property type="match status" value="1"/>
</dbReference>
<evidence type="ECO:0000313" key="4">
    <source>
        <dbReference type="Proteomes" id="UP001501447"/>
    </source>
</evidence>
<dbReference type="RefSeq" id="WP_344570286.1">
    <property type="nucleotide sequence ID" value="NZ_BAAARJ010000026.1"/>
</dbReference>
<organism evidence="3 4">
    <name type="scientific">Streptomyces axinellae</name>
    <dbReference type="NCBI Taxonomy" id="552788"/>
    <lineage>
        <taxon>Bacteria</taxon>
        <taxon>Bacillati</taxon>
        <taxon>Actinomycetota</taxon>
        <taxon>Actinomycetes</taxon>
        <taxon>Kitasatosporales</taxon>
        <taxon>Streptomycetaceae</taxon>
        <taxon>Streptomyces</taxon>
    </lineage>
</organism>
<dbReference type="PANTHER" id="PTHR37316:SF3">
    <property type="entry name" value="TEICHOIC ACID GLYCEROL-PHOSPHATE TRANSFERASE"/>
    <property type="match status" value="1"/>
</dbReference>
<dbReference type="Pfam" id="PF04464">
    <property type="entry name" value="Glyphos_transf"/>
    <property type="match status" value="2"/>
</dbReference>
<dbReference type="InterPro" id="IPR051612">
    <property type="entry name" value="Teichoic_Acid_Biosynth"/>
</dbReference>
<dbReference type="Pfam" id="PF00535">
    <property type="entry name" value="Glycos_transf_2"/>
    <property type="match status" value="1"/>
</dbReference>
<sequence>MPLFSVIIPVHKVQAYVRECLDSVLSQSFTDFELIAVDDHSPDGCGPILDSYAEADPRVSVIHLAQNGGLGPARNAGTRRARGDYVLYLDSDDTLTPGSLRAIADRLAATGDPDVLVFDYARTYWDGSTVRNIRADLLDQDAAPAVATLAERPGLLRLLAVAWNKAYRRDFLQREGLSFPPGCYEDTPWTFPVLLTARGIATLDRVCVHYRQRRAGSILTTTGRGHFDVFAQYDRLFAFLDGRPELEHWRPELYRRMADHFAVIHSSGGRLPHSARAEFLRRGRQHCLRYRTAPSAACPRQPPRLRLRRLLVRLGSHRTFRLLSHAGRLYAAARARVRQLRAPTRKAALRAHYTLQRRRPLDPDLAVFSAYWNRGYACNPAAIEEAVRTLAPHIRTAWVCAAEHAHTLPPGVQRLHPGSAAHWSALARARFLVSNVNLPHAYRKRPGQLLLQTHHGTPLKHMGLDLRPYPASAAGMDFGKLLERVDRWDFSLSANPHSSVVWERAYPAAYTTLEFGYPRNDLFHTATADDVTRIRTELGIPEGVTAVLYAPTHRDYHAGWHPPLDLARLAATLGPGFTLLVRPHYFYDAPCFHDPPYSSARYSCDARFFHGAQPQTPPPAPPQPGNLLDVSAHPSVEELCLASDVLVTDYSSLMFDYANLDRPLVLHIPDWEAYRAARGTYFDVTAEPPGLVAYGQDELTDILATGAHDTPHARELRAAFRTRFCPYDDGRAAERVVRHLFLGEPLTALPPVLPPAERQPAPSPAACRRAATGPTATPTRKPPEPEPPSAQPVPAN</sequence>
<dbReference type="PANTHER" id="PTHR37316">
    <property type="entry name" value="TEICHOIC ACID GLYCEROL-PHOSPHATE PRIMASE"/>
    <property type="match status" value="1"/>
</dbReference>
<dbReference type="Proteomes" id="UP001501447">
    <property type="component" value="Unassembled WGS sequence"/>
</dbReference>
<feature type="region of interest" description="Disordered" evidence="1">
    <location>
        <begin position="749"/>
        <end position="796"/>
    </location>
</feature>
<dbReference type="SUPFAM" id="SSF53448">
    <property type="entry name" value="Nucleotide-diphospho-sugar transferases"/>
    <property type="match status" value="1"/>
</dbReference>
<dbReference type="CDD" id="cd00761">
    <property type="entry name" value="Glyco_tranf_GTA_type"/>
    <property type="match status" value="1"/>
</dbReference>
<keyword evidence="4" id="KW-1185">Reference proteome</keyword>
<comment type="caution">
    <text evidence="3">The sequence shown here is derived from an EMBL/GenBank/DDBJ whole genome shotgun (WGS) entry which is preliminary data.</text>
</comment>
<dbReference type="Gene3D" id="3.40.50.11820">
    <property type="match status" value="1"/>
</dbReference>
<feature type="domain" description="Glycosyltransferase 2-like" evidence="2">
    <location>
        <begin position="5"/>
        <end position="118"/>
    </location>
</feature>
<evidence type="ECO:0000256" key="1">
    <source>
        <dbReference type="SAM" id="MobiDB-lite"/>
    </source>
</evidence>
<reference evidence="3 4" key="1">
    <citation type="journal article" date="2019" name="Int. J. Syst. Evol. Microbiol.">
        <title>The Global Catalogue of Microorganisms (GCM) 10K type strain sequencing project: providing services to taxonomists for standard genome sequencing and annotation.</title>
        <authorList>
            <consortium name="The Broad Institute Genomics Platform"/>
            <consortium name="The Broad Institute Genome Sequencing Center for Infectious Disease"/>
            <person name="Wu L."/>
            <person name="Ma J."/>
        </authorList>
    </citation>
    <scope>NUCLEOTIDE SEQUENCE [LARGE SCALE GENOMIC DNA]</scope>
    <source>
        <strain evidence="3 4">JCM 16373</strain>
    </source>
</reference>
<dbReference type="EMBL" id="BAAARJ010000026">
    <property type="protein sequence ID" value="GAA2636257.1"/>
    <property type="molecule type" value="Genomic_DNA"/>
</dbReference>
<evidence type="ECO:0000313" key="3">
    <source>
        <dbReference type="EMBL" id="GAA2636257.1"/>
    </source>
</evidence>
<feature type="compositionally biased region" description="Pro residues" evidence="1">
    <location>
        <begin position="785"/>
        <end position="796"/>
    </location>
</feature>
<dbReference type="InterPro" id="IPR029044">
    <property type="entry name" value="Nucleotide-diphossugar_trans"/>
</dbReference>
<dbReference type="InterPro" id="IPR007554">
    <property type="entry name" value="Glycerophosphate_synth"/>
</dbReference>
<proteinExistence type="predicted"/>
<dbReference type="InterPro" id="IPR001173">
    <property type="entry name" value="Glyco_trans_2-like"/>
</dbReference>
<accession>A0ABN3QVJ3</accession>
<name>A0ABN3QVJ3_9ACTN</name>
<dbReference type="InterPro" id="IPR043149">
    <property type="entry name" value="TagF_N"/>
</dbReference>
<evidence type="ECO:0000259" key="2">
    <source>
        <dbReference type="Pfam" id="PF00535"/>
    </source>
</evidence>